<dbReference type="AlphaFoldDB" id="A0A2T4BI19"/>
<feature type="region of interest" description="Disordered" evidence="2">
    <location>
        <begin position="43"/>
        <end position="106"/>
    </location>
</feature>
<sequence length="644" mass="70933">MPETPAANAEGNQPKAAKDKNCEYCGQAFTSSSLGRHLDLYIKEKNPKPPDGIHDVEAIRKLRGNITRRQPRSSMGARRDTSTPAGTPKPTPGKLTPGQESAMQRDGPYAVGSTAIKYPYATPWEATGVMNDIPGRVPWDGNASQDAKRAGLSRNGSRQMAQKAQFDVKQKLTDAMDTARAAELALRELLSSWRAAKQQVDAFTTPFDFDPLALDFPALTLQCLLPPPTLFSSTQHPTSTSWSVQSPGEREYGALQAYFQEEFKAWKVTCASATTAVMEEVAYPPTGGPYRDMKEAVKKAERVAETLERHVNEHLQSAYAVWEALPPQRRNELWILELARGVGRKHKEMEKMKEQHHKLKQENTNLRSHIDQLNRLQQPREYKVLPPVTIPVERDVLSYANEQSVMGAKLVGFDIEDRHLDLSTLVAKSIDRWKNVIVSSRVAAAGMPAQRPLDQTVAQPPAAGNQNSPSEPQSAAQTPQLTQPPPPQLDKRLSTASTNGPTSEQSAASATNTGPPSVEEISDQDADAEMEDDDSFAMISQSPVKPAHPPMQQQAQLDVSRARVQQQQQQAQQQQAQQQQAQQRNTADMRYMMPNGAVSPASRAAMAMNRVMPNMNMAAMQASAMHGADISMAMQGVRGDMYLE</sequence>
<accession>A0A2T4BI19</accession>
<evidence type="ECO:0000313" key="3">
    <source>
        <dbReference type="EMBL" id="PTB68899.1"/>
    </source>
</evidence>
<feature type="compositionally biased region" description="Basic and acidic residues" evidence="2">
    <location>
        <begin position="43"/>
        <end position="60"/>
    </location>
</feature>
<keyword evidence="1" id="KW-0175">Coiled coil</keyword>
<evidence type="ECO:0000256" key="2">
    <source>
        <dbReference type="SAM" id="MobiDB-lite"/>
    </source>
</evidence>
<evidence type="ECO:0000313" key="4">
    <source>
        <dbReference type="Proteomes" id="UP000241546"/>
    </source>
</evidence>
<protein>
    <submittedName>
        <fullName evidence="3">Uncharacterized protein</fullName>
    </submittedName>
</protein>
<feature type="region of interest" description="Disordered" evidence="2">
    <location>
        <begin position="455"/>
        <end position="585"/>
    </location>
</feature>
<feature type="coiled-coil region" evidence="1">
    <location>
        <begin position="290"/>
        <end position="317"/>
    </location>
</feature>
<feature type="compositionally biased region" description="Polar residues" evidence="2">
    <location>
        <begin position="494"/>
        <end position="515"/>
    </location>
</feature>
<feature type="compositionally biased region" description="Low complexity" evidence="2">
    <location>
        <begin position="472"/>
        <end position="481"/>
    </location>
</feature>
<feature type="compositionally biased region" description="Acidic residues" evidence="2">
    <location>
        <begin position="520"/>
        <end position="535"/>
    </location>
</feature>
<organism evidence="3 4">
    <name type="scientific">Trichoderma citrinoviride</name>
    <dbReference type="NCBI Taxonomy" id="58853"/>
    <lineage>
        <taxon>Eukaryota</taxon>
        <taxon>Fungi</taxon>
        <taxon>Dikarya</taxon>
        <taxon>Ascomycota</taxon>
        <taxon>Pezizomycotina</taxon>
        <taxon>Sordariomycetes</taxon>
        <taxon>Hypocreomycetidae</taxon>
        <taxon>Hypocreales</taxon>
        <taxon>Hypocreaceae</taxon>
        <taxon>Trichoderma</taxon>
    </lineage>
</organism>
<feature type="region of interest" description="Disordered" evidence="2">
    <location>
        <begin position="1"/>
        <end position="21"/>
    </location>
</feature>
<dbReference type="GeneID" id="36605748"/>
<feature type="compositionally biased region" description="Low complexity" evidence="2">
    <location>
        <begin position="82"/>
        <end position="98"/>
    </location>
</feature>
<proteinExistence type="predicted"/>
<dbReference type="Proteomes" id="UP000241546">
    <property type="component" value="Unassembled WGS sequence"/>
</dbReference>
<feature type="compositionally biased region" description="Low complexity" evidence="2">
    <location>
        <begin position="565"/>
        <end position="583"/>
    </location>
</feature>
<dbReference type="OrthoDB" id="3905365at2759"/>
<keyword evidence="4" id="KW-1185">Reference proteome</keyword>
<feature type="coiled-coil region" evidence="1">
    <location>
        <begin position="342"/>
        <end position="376"/>
    </location>
</feature>
<gene>
    <name evidence="3" type="ORF">BBK36DRAFT_154835</name>
</gene>
<dbReference type="RefSeq" id="XP_024752219.1">
    <property type="nucleotide sequence ID" value="XM_024897630.1"/>
</dbReference>
<dbReference type="EMBL" id="KZ680209">
    <property type="protein sequence ID" value="PTB68899.1"/>
    <property type="molecule type" value="Genomic_DNA"/>
</dbReference>
<reference evidence="4" key="1">
    <citation type="submission" date="2016-07" db="EMBL/GenBank/DDBJ databases">
        <title>Multiple horizontal gene transfer events from other fungi enriched the ability of initially mycotrophic Trichoderma (Ascomycota) to feed on dead plant biomass.</title>
        <authorList>
            <consortium name="DOE Joint Genome Institute"/>
            <person name="Atanasova L."/>
            <person name="Chenthamara K."/>
            <person name="Zhang J."/>
            <person name="Grujic M."/>
            <person name="Henrissat B."/>
            <person name="Kuo A."/>
            <person name="Aerts A."/>
            <person name="Salamov A."/>
            <person name="Lipzen A."/>
            <person name="Labutti K."/>
            <person name="Barry K."/>
            <person name="Miao Y."/>
            <person name="Rahimi M.J."/>
            <person name="Shen Q."/>
            <person name="Grigoriev I.V."/>
            <person name="Kubicek C.P."/>
            <person name="Druzhinina I.S."/>
        </authorList>
    </citation>
    <scope>NUCLEOTIDE SEQUENCE [LARGE SCALE GENOMIC DNA]</scope>
    <source>
        <strain evidence="4">TUCIM 6016</strain>
    </source>
</reference>
<evidence type="ECO:0000256" key="1">
    <source>
        <dbReference type="SAM" id="Coils"/>
    </source>
</evidence>
<name>A0A2T4BI19_9HYPO</name>